<evidence type="ECO:0000313" key="4">
    <source>
        <dbReference type="Proteomes" id="UP001165160"/>
    </source>
</evidence>
<keyword evidence="4" id="KW-1185">Reference proteome</keyword>
<protein>
    <recommendedName>
        <fullName evidence="2">Exonuclease domain-containing protein</fullName>
    </recommendedName>
</protein>
<dbReference type="Pfam" id="PF00929">
    <property type="entry name" value="RNase_T"/>
    <property type="match status" value="1"/>
</dbReference>
<evidence type="ECO:0000259" key="2">
    <source>
        <dbReference type="SMART" id="SM00479"/>
    </source>
</evidence>
<reference evidence="4" key="1">
    <citation type="journal article" date="2023" name="Commun. Biol.">
        <title>Genome analysis of Parmales, the sister group of diatoms, reveals the evolutionary specialization of diatoms from phago-mixotrophs to photoautotrophs.</title>
        <authorList>
            <person name="Ban H."/>
            <person name="Sato S."/>
            <person name="Yoshikawa S."/>
            <person name="Yamada K."/>
            <person name="Nakamura Y."/>
            <person name="Ichinomiya M."/>
            <person name="Sato N."/>
            <person name="Blanc-Mathieu R."/>
            <person name="Endo H."/>
            <person name="Kuwata A."/>
            <person name="Ogata H."/>
        </authorList>
    </citation>
    <scope>NUCLEOTIDE SEQUENCE [LARGE SCALE GENOMIC DNA]</scope>
    <source>
        <strain evidence="4">NIES 3699</strain>
    </source>
</reference>
<feature type="compositionally biased region" description="Low complexity" evidence="1">
    <location>
        <begin position="78"/>
        <end position="116"/>
    </location>
</feature>
<organism evidence="3 4">
    <name type="scientific">Triparma verrucosa</name>
    <dbReference type="NCBI Taxonomy" id="1606542"/>
    <lineage>
        <taxon>Eukaryota</taxon>
        <taxon>Sar</taxon>
        <taxon>Stramenopiles</taxon>
        <taxon>Ochrophyta</taxon>
        <taxon>Bolidophyceae</taxon>
        <taxon>Parmales</taxon>
        <taxon>Triparmaceae</taxon>
        <taxon>Triparma</taxon>
    </lineage>
</organism>
<feature type="region of interest" description="Disordered" evidence="1">
    <location>
        <begin position="1196"/>
        <end position="1218"/>
    </location>
</feature>
<evidence type="ECO:0000313" key="3">
    <source>
        <dbReference type="EMBL" id="GMH91343.1"/>
    </source>
</evidence>
<dbReference type="SMART" id="SM00479">
    <property type="entry name" value="EXOIII"/>
    <property type="match status" value="1"/>
</dbReference>
<dbReference type="InterPro" id="IPR050785">
    <property type="entry name" value="PAN2-PAN3_catalytic_subunit"/>
</dbReference>
<accession>A0A9W7BRI9</accession>
<dbReference type="InterPro" id="IPR028881">
    <property type="entry name" value="PAN2_UCH_dom"/>
</dbReference>
<dbReference type="Gene3D" id="3.90.70.10">
    <property type="entry name" value="Cysteine proteinases"/>
    <property type="match status" value="1"/>
</dbReference>
<dbReference type="GO" id="GO:0003676">
    <property type="term" value="F:nucleic acid binding"/>
    <property type="evidence" value="ECO:0007669"/>
    <property type="project" value="InterPro"/>
</dbReference>
<dbReference type="GO" id="GO:0000289">
    <property type="term" value="P:nuclear-transcribed mRNA poly(A) tail shortening"/>
    <property type="evidence" value="ECO:0007669"/>
    <property type="project" value="TreeGrafter"/>
</dbReference>
<dbReference type="GO" id="GO:0031251">
    <property type="term" value="C:PAN complex"/>
    <property type="evidence" value="ECO:0007669"/>
    <property type="project" value="TreeGrafter"/>
</dbReference>
<name>A0A9W7BRI9_9STRA</name>
<feature type="domain" description="Exonuclease" evidence="2">
    <location>
        <begin position="1266"/>
        <end position="1445"/>
    </location>
</feature>
<dbReference type="Gene3D" id="2.130.10.10">
    <property type="entry name" value="YVTN repeat-like/Quinoprotein amine dehydrogenase"/>
    <property type="match status" value="1"/>
</dbReference>
<dbReference type="InterPro" id="IPR013520">
    <property type="entry name" value="Ribonucl_H"/>
</dbReference>
<gene>
    <name evidence="3" type="ORF">TrVE_jg9255</name>
</gene>
<comment type="caution">
    <text evidence="3">The sequence shown here is derived from an EMBL/GenBank/DDBJ whole genome shotgun (WGS) entry which is preliminary data.</text>
</comment>
<dbReference type="InterPro" id="IPR015943">
    <property type="entry name" value="WD40/YVTN_repeat-like_dom_sf"/>
</dbReference>
<sequence>MNSNPYSNPVSNPYSNNPGNNPGHNPEQYDQHYQDQYTDQSHYDAATVYDANAQYYDPNDQQHQQQQQYIDPSTGQPQYDQSQYDQSQYDQSQYDQSQYDQSQYDQSQYDQSQYDQSQYDQHGYVLDPAAAAQQQQVLEKGSYVEYHRFVPQLRFQSVGPVTALAFDSCPTAPSPSGPFPSNLLFCGSSQMSLRTKPTSSAGSSNFSKMSMMAAHRIPTCAVHSACAAHEGVEPKTLERLVMAKKNDFSDPTSSPPPVHSPRESHISTVGISSILTAPPMVVSVSGSGVRCHTRGMTVICENTDLQGYSTSCFNPANEQYGHSSVTQVTVGSPLETSLTHLDLYTGLRHISSPTLGSVCTSLSSSSGAGGGYILAGCGDGGVRIMDGSLRSQKKRYEQKISAHNGPVKGIAISDDGNTLCTIGSTGSGKRSYADNNVMTFDIRMVGRPPVVTQFMAGGPGFLSFLKGEITPTLVVASSKPSGSVQIFEPLGDPTYAQYLQPSLSHGEAFSSMAVSPSTTYLAFGTTHSSVVLMERYGHSKTVNLPEQLGHDIPVPAFPPSPPQLSIPPQTLLSQEQGGSAVNPFNMYAIRSYPTLTDLGEGADQPENPNRPQRFFTEKCVGGKPHKLTLSNKLSDLKSEQVKTAHDFVSHVRASALDLPSLPPNSNFNRFVFDTARGEKVYSLNCDPRNVSSGDRRISSANKIIPEVYHKPHRPTSGPSQFSFSYALFNSDLLFPGWDCNLPNDYANSVLLVLYFIPEIRASCLREQFEERIFAENESKTGAPKEGALSAEMGFLFHQIDQLSSQAYTNATPDIPAFSPSNFLSTFSLLPEAAALALLDGSPSAVKLPRRIEALYRFLLHHFSTELTPPKDVKDLSVIDDLMGFDFAVKNDFVAGGEAEKGKGFRAMTIELSYLSFRSPATPSFAALLQTTLHRETRLRAWHAANKKYELIIQKRVVKNLPRVLNLQCTVAGDDDGIEYWRQTNKKGGLWVPSVVVVELLEGGGVKVSELLEGEDGEEEWQTEGGGASGEKVVSKKKYELISTVSYIKNYDDGKMDFTGHHISHIFVPPSNARKVKERQINEVKALIEEQEIENVTSSVGSKLNFEEGGAETQQDQQPQTGLKGVAASKKITLASQVSMAALKEREAQLQADLDSDMTGGWSRWNCFRVDSVEATEARDYSKDYREPCLLVFREVEEEEEEEEVKNTGDKKKSKKEAQNALMSPDMIRLAEPGTLTIPLSVMTALPVNSVPPTIDFGIDRLPGKGDIVAIDSEFVSVQHEDSHVDMDGGKVVNMEGRSALARVSIVDSFGRVLLDDYVLPQEPVVDYVTRFSGIVASDLDPLTSNRHLVTMRTAYLKLRLLIDRGVVFIGHGLETDFKQLNVFVPPRQIIDTVHIFSQPRARKIGLRFLVNYLIGHDLQAETHDSIDDARAALELYAKALELKKEGDFDKQLTKIYEHGRKVGWMVGLSSDTK</sequence>
<dbReference type="Proteomes" id="UP001165160">
    <property type="component" value="Unassembled WGS sequence"/>
</dbReference>
<dbReference type="SUPFAM" id="SSF53098">
    <property type="entry name" value="Ribonuclease H-like"/>
    <property type="match status" value="1"/>
</dbReference>
<dbReference type="Gene3D" id="3.30.420.10">
    <property type="entry name" value="Ribonuclease H-like superfamily/Ribonuclease H"/>
    <property type="match status" value="1"/>
</dbReference>
<dbReference type="FunFam" id="3.30.420.10:FF:000175">
    <property type="entry name" value="RNA exonuclease 5"/>
    <property type="match status" value="1"/>
</dbReference>
<dbReference type="InterPro" id="IPR012337">
    <property type="entry name" value="RNaseH-like_sf"/>
</dbReference>
<dbReference type="SUPFAM" id="SSF50978">
    <property type="entry name" value="WD40 repeat-like"/>
    <property type="match status" value="1"/>
</dbReference>
<dbReference type="Pfam" id="PF13423">
    <property type="entry name" value="UCH_1"/>
    <property type="match status" value="1"/>
</dbReference>
<dbReference type="InterPro" id="IPR036397">
    <property type="entry name" value="RNaseH_sf"/>
</dbReference>
<evidence type="ECO:0000256" key="1">
    <source>
        <dbReference type="SAM" id="MobiDB-lite"/>
    </source>
</evidence>
<dbReference type="GO" id="GO:0000932">
    <property type="term" value="C:P-body"/>
    <property type="evidence" value="ECO:0007669"/>
    <property type="project" value="TreeGrafter"/>
</dbReference>
<feature type="region of interest" description="Disordered" evidence="1">
    <location>
        <begin position="1"/>
        <end position="116"/>
    </location>
</feature>
<feature type="compositionally biased region" description="Low complexity" evidence="1">
    <location>
        <begin position="1"/>
        <end position="26"/>
    </location>
</feature>
<dbReference type="InterPro" id="IPR036322">
    <property type="entry name" value="WD40_repeat_dom_sf"/>
</dbReference>
<dbReference type="GO" id="GO:0004535">
    <property type="term" value="F:poly(A)-specific ribonuclease activity"/>
    <property type="evidence" value="ECO:0007669"/>
    <property type="project" value="TreeGrafter"/>
</dbReference>
<dbReference type="PANTHER" id="PTHR15728">
    <property type="entry name" value="DEADENYLATION COMPLEX CATALYTIC SUBUNIT PAN2"/>
    <property type="match status" value="1"/>
</dbReference>
<feature type="compositionally biased region" description="Low complexity" evidence="1">
    <location>
        <begin position="34"/>
        <end position="44"/>
    </location>
</feature>
<dbReference type="PANTHER" id="PTHR15728:SF0">
    <property type="entry name" value="PAN2-PAN3 DEADENYLATION COMPLEX CATALYTIC SUBUNIT PAN2"/>
    <property type="match status" value="1"/>
</dbReference>
<proteinExistence type="predicted"/>
<dbReference type="EMBL" id="BRXX01000115">
    <property type="protein sequence ID" value="GMH91343.1"/>
    <property type="molecule type" value="Genomic_DNA"/>
</dbReference>